<dbReference type="Pfam" id="PF02633">
    <property type="entry name" value="Creatininase"/>
    <property type="match status" value="1"/>
</dbReference>
<reference evidence="6 7" key="1">
    <citation type="submission" date="2012-10" db="EMBL/GenBank/DDBJ databases">
        <title>Genome sequencing of Tanticharoenia sakaeratensis NBRC 103193.</title>
        <authorList>
            <person name="Azuma Y."/>
            <person name="Hadano H."/>
            <person name="Hirakawa H."/>
            <person name="Matsushita K."/>
        </authorList>
    </citation>
    <scope>NUCLEOTIDE SEQUENCE [LARGE SCALE GENOMIC DNA]</scope>
    <source>
        <strain evidence="6 7">NBRC 103193</strain>
    </source>
</reference>
<gene>
    <name evidence="6" type="ORF">Tasa_021_036</name>
</gene>
<accession>A0A0D6MM09</accession>
<dbReference type="AlphaFoldDB" id="A0A0D6MM09"/>
<evidence type="ECO:0000256" key="4">
    <source>
        <dbReference type="ARBA" id="ARBA00022833"/>
    </source>
</evidence>
<dbReference type="RefSeq" id="WP_084712211.1">
    <property type="nucleotide sequence ID" value="NZ_BALE01000021.1"/>
</dbReference>
<proteinExistence type="inferred from homology"/>
<evidence type="ECO:0000313" key="7">
    <source>
        <dbReference type="Proteomes" id="UP000032679"/>
    </source>
</evidence>
<dbReference type="InterPro" id="IPR024087">
    <property type="entry name" value="Creatininase-like_sf"/>
</dbReference>
<dbReference type="Proteomes" id="UP000032679">
    <property type="component" value="Unassembled WGS sequence"/>
</dbReference>
<organism evidence="6 7">
    <name type="scientific">Tanticharoenia sakaeratensis NBRC 103193</name>
    <dbReference type="NCBI Taxonomy" id="1231623"/>
    <lineage>
        <taxon>Bacteria</taxon>
        <taxon>Pseudomonadati</taxon>
        <taxon>Pseudomonadota</taxon>
        <taxon>Alphaproteobacteria</taxon>
        <taxon>Acetobacterales</taxon>
        <taxon>Acetobacteraceae</taxon>
        <taxon>Tanticharoenia</taxon>
    </lineage>
</organism>
<dbReference type="STRING" id="1231623.Tasa_021_036"/>
<evidence type="ECO:0000313" key="6">
    <source>
        <dbReference type="EMBL" id="GAN54455.1"/>
    </source>
</evidence>
<dbReference type="InterPro" id="IPR003785">
    <property type="entry name" value="Creatininase/forma_Hydrolase"/>
</dbReference>
<dbReference type="GO" id="GO:0016811">
    <property type="term" value="F:hydrolase activity, acting on carbon-nitrogen (but not peptide) bonds, in linear amides"/>
    <property type="evidence" value="ECO:0007669"/>
    <property type="project" value="TreeGrafter"/>
</dbReference>
<dbReference type="PANTHER" id="PTHR35005:SF1">
    <property type="entry name" value="2-AMINO-5-FORMYLAMINO-6-RIBOSYLAMINOPYRIMIDIN-4(3H)-ONE 5'-MONOPHOSPHATE DEFORMYLASE"/>
    <property type="match status" value="1"/>
</dbReference>
<comment type="cofactor">
    <cofactor evidence="1">
        <name>Zn(2+)</name>
        <dbReference type="ChEBI" id="CHEBI:29105"/>
    </cofactor>
</comment>
<dbReference type="OrthoDB" id="9801445at2"/>
<keyword evidence="7" id="KW-1185">Reference proteome</keyword>
<evidence type="ECO:0000256" key="3">
    <source>
        <dbReference type="ARBA" id="ARBA00022801"/>
    </source>
</evidence>
<sequence length="284" mass="30656">MSLPPADDVLFEVRGPKSWECMTSAELAGQLAETDCAIVPVGAVEQHAGHLPLGQDNFQISEIVRRSVIQLAGENRNVIFGPTIPFGPLANVRFPGCIHIRPSTLALLTKEVCLNLHRDGVNTIVLAMGHDLSLGALMVAARELAEETEDRLRVIVANWLPYVVSLLPKTFPGLPPGGRDGHGGAGETARMLAQHPKLVRSDLARDYHVAATRSETPFAHPVTAGGGVYAPRATTIRDQEFQGILGCPSLGTAEIGEVLYESLSHWLSDVVREYCFGASESYNY</sequence>
<dbReference type="PANTHER" id="PTHR35005">
    <property type="entry name" value="3-DEHYDRO-SCYLLO-INOSOSE HYDROLASE"/>
    <property type="match status" value="1"/>
</dbReference>
<dbReference type="SUPFAM" id="SSF102215">
    <property type="entry name" value="Creatininase"/>
    <property type="match status" value="1"/>
</dbReference>
<protein>
    <submittedName>
        <fullName evidence="6">Creatininase</fullName>
    </submittedName>
</protein>
<dbReference type="EMBL" id="BALE01000021">
    <property type="protein sequence ID" value="GAN54455.1"/>
    <property type="molecule type" value="Genomic_DNA"/>
</dbReference>
<evidence type="ECO:0000256" key="1">
    <source>
        <dbReference type="ARBA" id="ARBA00001947"/>
    </source>
</evidence>
<keyword evidence="2" id="KW-0479">Metal-binding</keyword>
<comment type="caution">
    <text evidence="6">The sequence shown here is derived from an EMBL/GenBank/DDBJ whole genome shotgun (WGS) entry which is preliminary data.</text>
</comment>
<evidence type="ECO:0000256" key="2">
    <source>
        <dbReference type="ARBA" id="ARBA00022723"/>
    </source>
</evidence>
<dbReference type="GO" id="GO:0009231">
    <property type="term" value="P:riboflavin biosynthetic process"/>
    <property type="evidence" value="ECO:0007669"/>
    <property type="project" value="TreeGrafter"/>
</dbReference>
<name>A0A0D6MM09_9PROT</name>
<evidence type="ECO:0000256" key="5">
    <source>
        <dbReference type="ARBA" id="ARBA00024029"/>
    </source>
</evidence>
<dbReference type="GO" id="GO:0046872">
    <property type="term" value="F:metal ion binding"/>
    <property type="evidence" value="ECO:0007669"/>
    <property type="project" value="UniProtKB-KW"/>
</dbReference>
<keyword evidence="4" id="KW-0862">Zinc</keyword>
<dbReference type="Gene3D" id="3.40.50.10310">
    <property type="entry name" value="Creatininase"/>
    <property type="match status" value="1"/>
</dbReference>
<keyword evidence="3" id="KW-0378">Hydrolase</keyword>
<comment type="similarity">
    <text evidence="5">Belongs to the creatininase superfamily.</text>
</comment>